<comment type="caution">
    <text evidence="2">The sequence shown here is derived from an EMBL/GenBank/DDBJ whole genome shotgun (WGS) entry which is preliminary data.</text>
</comment>
<gene>
    <name evidence="2" type="ORF">F4X82_01375</name>
</gene>
<feature type="transmembrane region" description="Helical" evidence="1">
    <location>
        <begin position="12"/>
        <end position="39"/>
    </location>
</feature>
<evidence type="ECO:0000313" key="2">
    <source>
        <dbReference type="EMBL" id="MYE38156.1"/>
    </source>
</evidence>
<organism evidence="2 3">
    <name type="scientific">Candidatus Spechtbacteria bacterium SB0662_bin_43</name>
    <dbReference type="NCBI Taxonomy" id="2604897"/>
    <lineage>
        <taxon>Bacteria</taxon>
        <taxon>Candidatus Spechtiibacteriota</taxon>
    </lineage>
</organism>
<protein>
    <submittedName>
        <fullName evidence="2">Uncharacterized protein</fullName>
    </submittedName>
</protein>
<evidence type="ECO:0000313" key="3">
    <source>
        <dbReference type="Proteomes" id="UP000449092"/>
    </source>
</evidence>
<keyword evidence="1" id="KW-0812">Transmembrane</keyword>
<accession>A0A845DIY6</accession>
<sequence length="161" mass="17996">MLSRTVITTNKKAYLIFVIACVLFVVLLSIVFSVVGSFIRIDNTRVQSEVQLLTTDLKSQVSLPERLEESRQQKNLQLYTPVQHPETENLGKRNPFISLPSDTPPVSVQTEDEDSTIQQQVENSVIEIFISPQDNEEPTAPITAVQDTIDQRGATQEQGAI</sequence>
<dbReference type="AlphaFoldDB" id="A0A845DIY6"/>
<dbReference type="EMBL" id="VXOY01000011">
    <property type="protein sequence ID" value="MYE38156.1"/>
    <property type="molecule type" value="Genomic_DNA"/>
</dbReference>
<dbReference type="Proteomes" id="UP000449092">
    <property type="component" value="Unassembled WGS sequence"/>
</dbReference>
<keyword evidence="1" id="KW-0472">Membrane</keyword>
<evidence type="ECO:0000256" key="1">
    <source>
        <dbReference type="SAM" id="Phobius"/>
    </source>
</evidence>
<proteinExistence type="predicted"/>
<keyword evidence="1" id="KW-1133">Transmembrane helix</keyword>
<reference evidence="2 3" key="1">
    <citation type="submission" date="2019-09" db="EMBL/GenBank/DDBJ databases">
        <title>Characterisation of the sponge microbiome using genome-centric metagenomics.</title>
        <authorList>
            <person name="Engelberts J.P."/>
            <person name="Robbins S.J."/>
            <person name="De Goeij J.M."/>
            <person name="Aranda M."/>
            <person name="Bell S.C."/>
            <person name="Webster N.S."/>
        </authorList>
    </citation>
    <scope>NUCLEOTIDE SEQUENCE [LARGE SCALE GENOMIC DNA]</scope>
    <source>
        <strain evidence="2">SB0662_bin_43</strain>
    </source>
</reference>
<name>A0A845DIY6_9BACT</name>